<accession>A0A8D8APM9</accession>
<dbReference type="AlphaFoldDB" id="A0A8D8APM9"/>
<organism evidence="2">
    <name type="scientific">Culex pipiens</name>
    <name type="common">House mosquito</name>
    <dbReference type="NCBI Taxonomy" id="7175"/>
    <lineage>
        <taxon>Eukaryota</taxon>
        <taxon>Metazoa</taxon>
        <taxon>Ecdysozoa</taxon>
        <taxon>Arthropoda</taxon>
        <taxon>Hexapoda</taxon>
        <taxon>Insecta</taxon>
        <taxon>Pterygota</taxon>
        <taxon>Neoptera</taxon>
        <taxon>Endopterygota</taxon>
        <taxon>Diptera</taxon>
        <taxon>Nematocera</taxon>
        <taxon>Culicoidea</taxon>
        <taxon>Culicidae</taxon>
        <taxon>Culicinae</taxon>
        <taxon>Culicini</taxon>
        <taxon>Culex</taxon>
        <taxon>Culex</taxon>
    </lineage>
</organism>
<reference evidence="2" key="1">
    <citation type="submission" date="2021-05" db="EMBL/GenBank/DDBJ databases">
        <authorList>
            <person name="Alioto T."/>
            <person name="Alioto T."/>
            <person name="Gomez Garrido J."/>
        </authorList>
    </citation>
    <scope>NUCLEOTIDE SEQUENCE</scope>
</reference>
<evidence type="ECO:0000256" key="1">
    <source>
        <dbReference type="SAM" id="Phobius"/>
    </source>
</evidence>
<name>A0A8D8APM9_CULPI</name>
<keyword evidence="1" id="KW-1133">Transmembrane helix</keyword>
<protein>
    <submittedName>
        <fullName evidence="2">(northern house mosquito) hypothetical protein</fullName>
    </submittedName>
</protein>
<proteinExistence type="predicted"/>
<sequence length="100" mass="11073">MLDTRNSSASSRCSTLSISLEFFVLINLFTCCKIVSLSEQSFPIDAAAKQVGTPSSFTPHGNLLVKSLRVCSNHFLLKLYFFVCCLIRLLPLLSLRGTQL</sequence>
<keyword evidence="1" id="KW-0472">Membrane</keyword>
<keyword evidence="1" id="KW-0812">Transmembrane</keyword>
<dbReference type="EMBL" id="HBUE01033548">
    <property type="protein sequence ID" value="CAG6457866.1"/>
    <property type="molecule type" value="Transcribed_RNA"/>
</dbReference>
<feature type="transmembrane region" description="Helical" evidence="1">
    <location>
        <begin position="75"/>
        <end position="95"/>
    </location>
</feature>
<evidence type="ECO:0000313" key="2">
    <source>
        <dbReference type="EMBL" id="CAG6457866.1"/>
    </source>
</evidence>